<feature type="transmembrane region" description="Helical" evidence="1">
    <location>
        <begin position="55"/>
        <end position="78"/>
    </location>
</feature>
<proteinExistence type="predicted"/>
<sequence length="204" mass="22758">MIKLKRVITRLCGFLEQYSSLYFRGEVVSSPQLHCFGSSSPISYMDPIKCIGGCVPLFILAVVFDVLGLILLFIGIFANLRIDGRFYGDFLIYTGALITFFSLGLWLMWYVGNVQVSEDDGCGKKRNSVVVMLARKISERLSQKLKGVEDVNSAVDNRCSQVGSPPHKASRVTWGKSAVYNNEGYDDSLDYNTAGKEKEINQEI</sequence>
<evidence type="ECO:0000313" key="2">
    <source>
        <dbReference type="Ensembl" id="ENSSLDP00000007240.1"/>
    </source>
</evidence>
<accession>A0A3B4WTK9</accession>
<keyword evidence="3" id="KW-1185">Reference proteome</keyword>
<keyword evidence="1" id="KW-0812">Transmembrane</keyword>
<name>A0A3B4WTK9_SERLL</name>
<dbReference type="Pfam" id="PF15125">
    <property type="entry name" value="TMEM238"/>
    <property type="match status" value="1"/>
</dbReference>
<reference evidence="2" key="1">
    <citation type="submission" date="2025-08" db="UniProtKB">
        <authorList>
            <consortium name="Ensembl"/>
        </authorList>
    </citation>
    <scope>IDENTIFICATION</scope>
</reference>
<feature type="transmembrane region" description="Helical" evidence="1">
    <location>
        <begin position="90"/>
        <end position="111"/>
    </location>
</feature>
<evidence type="ECO:0000313" key="3">
    <source>
        <dbReference type="Proteomes" id="UP000261360"/>
    </source>
</evidence>
<dbReference type="InterPro" id="IPR029365">
    <property type="entry name" value="TMEM238"/>
</dbReference>
<dbReference type="PANTHER" id="PTHR28613">
    <property type="entry name" value="SI:CH211-232M10.4-RELATED"/>
    <property type="match status" value="1"/>
</dbReference>
<dbReference type="GeneTree" id="ENSGT00940000162720"/>
<dbReference type="Proteomes" id="UP000261360">
    <property type="component" value="Unplaced"/>
</dbReference>
<dbReference type="AlphaFoldDB" id="A0A3B4WTK9"/>
<dbReference type="PANTHER" id="PTHR28613:SF7">
    <property type="entry name" value="TRANSMEMBRANE PROTEIN 238"/>
    <property type="match status" value="1"/>
</dbReference>
<reference evidence="2" key="2">
    <citation type="submission" date="2025-09" db="UniProtKB">
        <authorList>
            <consortium name="Ensembl"/>
        </authorList>
    </citation>
    <scope>IDENTIFICATION</scope>
</reference>
<protein>
    <recommendedName>
        <fullName evidence="4">Transmembrane protein 238a</fullName>
    </recommendedName>
</protein>
<dbReference type="Ensembl" id="ENSSLDT00000007469.1">
    <property type="protein sequence ID" value="ENSSLDP00000007240.1"/>
    <property type="gene ID" value="ENSSLDG00000005755.1"/>
</dbReference>
<organism evidence="2 3">
    <name type="scientific">Seriola lalandi dorsalis</name>
    <dbReference type="NCBI Taxonomy" id="1841481"/>
    <lineage>
        <taxon>Eukaryota</taxon>
        <taxon>Metazoa</taxon>
        <taxon>Chordata</taxon>
        <taxon>Craniata</taxon>
        <taxon>Vertebrata</taxon>
        <taxon>Euteleostomi</taxon>
        <taxon>Actinopterygii</taxon>
        <taxon>Neopterygii</taxon>
        <taxon>Teleostei</taxon>
        <taxon>Neoteleostei</taxon>
        <taxon>Acanthomorphata</taxon>
        <taxon>Carangaria</taxon>
        <taxon>Carangiformes</taxon>
        <taxon>Carangidae</taxon>
        <taxon>Seriola</taxon>
    </lineage>
</organism>
<keyword evidence="1" id="KW-0472">Membrane</keyword>
<evidence type="ECO:0000256" key="1">
    <source>
        <dbReference type="SAM" id="Phobius"/>
    </source>
</evidence>
<keyword evidence="1" id="KW-1133">Transmembrane helix</keyword>
<evidence type="ECO:0008006" key="4">
    <source>
        <dbReference type="Google" id="ProtNLM"/>
    </source>
</evidence>